<evidence type="ECO:0000256" key="1">
    <source>
        <dbReference type="ARBA" id="ARBA00000439"/>
    </source>
</evidence>
<evidence type="ECO:0000256" key="5">
    <source>
        <dbReference type="ARBA" id="ARBA00022676"/>
    </source>
</evidence>
<gene>
    <name evidence="12" type="ORF">GGQ72_002682</name>
</gene>
<evidence type="ECO:0000256" key="4">
    <source>
        <dbReference type="ARBA" id="ARBA00020295"/>
    </source>
</evidence>
<evidence type="ECO:0000256" key="10">
    <source>
        <dbReference type="RuleBase" id="RU361207"/>
    </source>
</evidence>
<protein>
    <recommendedName>
        <fullName evidence="4 10">4-alpha-glucanotransferase</fullName>
        <ecNumber evidence="3 10">2.4.1.25</ecNumber>
    </recommendedName>
    <alternativeName>
        <fullName evidence="8 10">Amylomaltase</fullName>
    </alternativeName>
    <alternativeName>
        <fullName evidence="9 10">Disproportionating enzyme</fullName>
    </alternativeName>
</protein>
<comment type="catalytic activity">
    <reaction evidence="1 10">
        <text>Transfers a segment of a (1-&gt;4)-alpha-D-glucan to a new position in an acceptor, which may be glucose or a (1-&gt;4)-alpha-D-glucan.</text>
        <dbReference type="EC" id="2.4.1.25"/>
    </reaction>
</comment>
<dbReference type="SUPFAM" id="SSF51445">
    <property type="entry name" value="(Trans)glycosidases"/>
    <property type="match status" value="1"/>
</dbReference>
<dbReference type="Proteomes" id="UP000519897">
    <property type="component" value="Unassembled WGS sequence"/>
</dbReference>
<feature type="region of interest" description="Disordered" evidence="11">
    <location>
        <begin position="1"/>
        <end position="43"/>
    </location>
</feature>
<dbReference type="EC" id="2.4.1.25" evidence="3 10"/>
<dbReference type="GO" id="GO:0005975">
    <property type="term" value="P:carbohydrate metabolic process"/>
    <property type="evidence" value="ECO:0007669"/>
    <property type="project" value="InterPro"/>
</dbReference>
<dbReference type="EMBL" id="JACIEC010000002">
    <property type="protein sequence ID" value="MBB4144130.1"/>
    <property type="molecule type" value="Genomic_DNA"/>
</dbReference>
<dbReference type="PANTHER" id="PTHR32438:SF5">
    <property type="entry name" value="4-ALPHA-GLUCANOTRANSFERASE DPE1, CHLOROPLASTIC_AMYLOPLASTIC"/>
    <property type="match status" value="1"/>
</dbReference>
<dbReference type="InterPro" id="IPR003385">
    <property type="entry name" value="Glyco_hydro_77"/>
</dbReference>
<sequence length="618" mass="68764">MPDEKQSRTKTAPSDPALDALAQSHGIAPTRPEPDGTEVPVSDETKRKLLAALNVDIEAEKLDGSGCFLPDFLRDAPVWGISVQLYELQSPRNWGIGDFADLSELCAMAGDWGADFVGLNPLHAPFLADPARCSPYEPSNKRWLNPLYIAVDRLEEWTGSEEDIDAIAALRSADLVDYRKVADLKMTVLRRYWQDWRGGNIKTSLLDASKFEQFELAGGESLRLHALFEVISAEQVRTGGSAGWRNWPEELQDPQNAAVREFAQSRLSETEFYIWLQWIAHLQLEEAAQAARHAGLRIGLYLDLAVGEALDGSATWSERDVYVASASVGGPPDPWAITGQDWRLAAYLPNRIADGELSPYRSMIDSAMRYAGAIRIDHAAALSRLFLVPFDGTPADGAYVDYPKADLIKVLQEASHAHRSIVIGEDLGNLPEGLKEDLQDANILSYRIFSYEKDDDGFIPAEDYPELALACVSTHDHQTLEGWWKGADVQARIDHDLVPAALAQKDLDLRKQERLEICELLESAGFKAPDPQELKLDSQELDRFIIDLHTLLAQSPSLLFSVRLADLTKEPQPTNIPGTSTSHPNWRTRLSVTLEDLDELPLVQDVTDALRRVRPKSF</sequence>
<comment type="caution">
    <text evidence="12">The sequence shown here is derived from an EMBL/GenBank/DDBJ whole genome shotgun (WGS) entry which is preliminary data.</text>
</comment>
<evidence type="ECO:0000256" key="2">
    <source>
        <dbReference type="ARBA" id="ARBA00005684"/>
    </source>
</evidence>
<evidence type="ECO:0000256" key="9">
    <source>
        <dbReference type="ARBA" id="ARBA00031501"/>
    </source>
</evidence>
<evidence type="ECO:0000256" key="6">
    <source>
        <dbReference type="ARBA" id="ARBA00022679"/>
    </source>
</evidence>
<dbReference type="Pfam" id="PF02446">
    <property type="entry name" value="Glyco_hydro_77"/>
    <property type="match status" value="1"/>
</dbReference>
<organism evidence="12 13">
    <name type="scientific">Rhizobium rhizoryzae</name>
    <dbReference type="NCBI Taxonomy" id="451876"/>
    <lineage>
        <taxon>Bacteria</taxon>
        <taxon>Pseudomonadati</taxon>
        <taxon>Pseudomonadota</taxon>
        <taxon>Alphaproteobacteria</taxon>
        <taxon>Hyphomicrobiales</taxon>
        <taxon>Rhizobiaceae</taxon>
        <taxon>Rhizobium/Agrobacterium group</taxon>
        <taxon>Rhizobium</taxon>
    </lineage>
</organism>
<evidence type="ECO:0000313" key="12">
    <source>
        <dbReference type="EMBL" id="MBB4144130.1"/>
    </source>
</evidence>
<dbReference type="Gene3D" id="3.20.20.80">
    <property type="entry name" value="Glycosidases"/>
    <property type="match status" value="1"/>
</dbReference>
<reference evidence="12 13" key="1">
    <citation type="submission" date="2020-08" db="EMBL/GenBank/DDBJ databases">
        <title>Genomic Encyclopedia of Type Strains, Phase IV (KMG-IV): sequencing the most valuable type-strain genomes for metagenomic binning, comparative biology and taxonomic classification.</title>
        <authorList>
            <person name="Goeker M."/>
        </authorList>
    </citation>
    <scope>NUCLEOTIDE SEQUENCE [LARGE SCALE GENOMIC DNA]</scope>
    <source>
        <strain evidence="12 13">DSM 29514</strain>
    </source>
</reference>
<dbReference type="GO" id="GO:0004134">
    <property type="term" value="F:4-alpha-glucanotransferase activity"/>
    <property type="evidence" value="ECO:0007669"/>
    <property type="project" value="UniProtKB-EC"/>
</dbReference>
<name>A0A7W6PQF3_9HYPH</name>
<evidence type="ECO:0000256" key="3">
    <source>
        <dbReference type="ARBA" id="ARBA00012560"/>
    </source>
</evidence>
<accession>A0A7W6PQF3</accession>
<evidence type="ECO:0000313" key="13">
    <source>
        <dbReference type="Proteomes" id="UP000519897"/>
    </source>
</evidence>
<keyword evidence="13" id="KW-1185">Reference proteome</keyword>
<dbReference type="AlphaFoldDB" id="A0A7W6PQF3"/>
<evidence type="ECO:0000256" key="8">
    <source>
        <dbReference type="ARBA" id="ARBA00031423"/>
    </source>
</evidence>
<dbReference type="RefSeq" id="WP_165134452.1">
    <property type="nucleotide sequence ID" value="NZ_CP049250.1"/>
</dbReference>
<proteinExistence type="inferred from homology"/>
<keyword evidence="7 10" id="KW-0119">Carbohydrate metabolism</keyword>
<evidence type="ECO:0000256" key="7">
    <source>
        <dbReference type="ARBA" id="ARBA00023277"/>
    </source>
</evidence>
<dbReference type="PANTHER" id="PTHR32438">
    <property type="entry name" value="4-ALPHA-GLUCANOTRANSFERASE DPE1, CHLOROPLASTIC/AMYLOPLASTIC"/>
    <property type="match status" value="1"/>
</dbReference>
<dbReference type="NCBIfam" id="TIGR00217">
    <property type="entry name" value="malQ"/>
    <property type="match status" value="1"/>
</dbReference>
<comment type="similarity">
    <text evidence="2 10">Belongs to the disproportionating enzyme family.</text>
</comment>
<keyword evidence="5 10" id="KW-0328">Glycosyltransferase</keyword>
<keyword evidence="6 10" id="KW-0808">Transferase</keyword>
<dbReference type="InterPro" id="IPR017853">
    <property type="entry name" value="GH"/>
</dbReference>
<evidence type="ECO:0000256" key="11">
    <source>
        <dbReference type="SAM" id="MobiDB-lite"/>
    </source>
</evidence>